<protein>
    <submittedName>
        <fullName evidence="1">OsmC family peroxiredoxin</fullName>
    </submittedName>
</protein>
<sequence>MERRNEMVQTKVQWIGDEHFVGIDSSNHSVVLSAAKDGIGVRPSDMLLVALSACTSVDVVSIMEKKRQPLSSLEVIASGEKNETPPWAFRKIHLLFRVRGKKVTPEAIGRAIQLSQEKYCSVGATVRGVAEITTSFEILPEEGDDSAGGHGPVKVL</sequence>
<name>A0A7C4RMT0_9BACT</name>
<organism evidence="1">
    <name type="scientific">Desulfatirhabdium butyrativorans</name>
    <dbReference type="NCBI Taxonomy" id="340467"/>
    <lineage>
        <taxon>Bacteria</taxon>
        <taxon>Pseudomonadati</taxon>
        <taxon>Thermodesulfobacteriota</taxon>
        <taxon>Desulfobacteria</taxon>
        <taxon>Desulfobacterales</taxon>
        <taxon>Desulfatirhabdiaceae</taxon>
        <taxon>Desulfatirhabdium</taxon>
    </lineage>
</organism>
<accession>A0A7C4RMT0</accession>
<dbReference type="EMBL" id="DSUH01000023">
    <property type="protein sequence ID" value="HGU31428.1"/>
    <property type="molecule type" value="Genomic_DNA"/>
</dbReference>
<gene>
    <name evidence="1" type="ORF">ENS29_01060</name>
</gene>
<proteinExistence type="predicted"/>
<dbReference type="InterPro" id="IPR003718">
    <property type="entry name" value="OsmC/Ohr_fam"/>
</dbReference>
<dbReference type="InterPro" id="IPR036102">
    <property type="entry name" value="OsmC/Ohrsf"/>
</dbReference>
<dbReference type="Pfam" id="PF02566">
    <property type="entry name" value="OsmC"/>
    <property type="match status" value="1"/>
</dbReference>
<dbReference type="SUPFAM" id="SSF82784">
    <property type="entry name" value="OsmC-like"/>
    <property type="match status" value="1"/>
</dbReference>
<dbReference type="PANTHER" id="PTHR34352:SF1">
    <property type="entry name" value="PROTEIN YHFA"/>
    <property type="match status" value="1"/>
</dbReference>
<dbReference type="PANTHER" id="PTHR34352">
    <property type="entry name" value="PROTEIN YHFA"/>
    <property type="match status" value="1"/>
</dbReference>
<dbReference type="AlphaFoldDB" id="A0A7C4RMT0"/>
<reference evidence="1" key="1">
    <citation type="journal article" date="2020" name="mSystems">
        <title>Genome- and Community-Level Interaction Insights into Carbon Utilization and Element Cycling Functions of Hydrothermarchaeota in Hydrothermal Sediment.</title>
        <authorList>
            <person name="Zhou Z."/>
            <person name="Liu Y."/>
            <person name="Xu W."/>
            <person name="Pan J."/>
            <person name="Luo Z.H."/>
            <person name="Li M."/>
        </authorList>
    </citation>
    <scope>NUCLEOTIDE SEQUENCE [LARGE SCALE GENOMIC DNA]</scope>
    <source>
        <strain evidence="1">SpSt-477</strain>
    </source>
</reference>
<evidence type="ECO:0000313" key="1">
    <source>
        <dbReference type="EMBL" id="HGU31428.1"/>
    </source>
</evidence>
<dbReference type="InterPro" id="IPR015946">
    <property type="entry name" value="KH_dom-like_a/b"/>
</dbReference>
<comment type="caution">
    <text evidence="1">The sequence shown here is derived from an EMBL/GenBank/DDBJ whole genome shotgun (WGS) entry which is preliminary data.</text>
</comment>
<dbReference type="Gene3D" id="3.30.300.20">
    <property type="match status" value="1"/>
</dbReference>